<dbReference type="GO" id="GO:0005509">
    <property type="term" value="F:calcium ion binding"/>
    <property type="evidence" value="ECO:0007669"/>
    <property type="project" value="InterPro"/>
</dbReference>
<dbReference type="InterPro" id="IPR018247">
    <property type="entry name" value="EF_Hand_1_Ca_BS"/>
</dbReference>
<comment type="caution">
    <text evidence="3">The sequence shown here is derived from an EMBL/GenBank/DDBJ whole genome shotgun (WGS) entry which is preliminary data.</text>
</comment>
<dbReference type="EMBL" id="CAXLJL010000889">
    <property type="protein sequence ID" value="CAL5141510.1"/>
    <property type="molecule type" value="Genomic_DNA"/>
</dbReference>
<sequence length="1327" mass="150187">MSLFRERGSSQDYYRRHPFWWHQYFSDLSTFSKSQEISTFETETSGLSSTKNMSSTNQASLGDIFARQSLALLFDNSVETNELDKAHMRKILRQVPLDMLATEWLNLDSKTIRNRAYLIECILPQVVLGLEYVLKEAVSRHLVGPGAKKEAIDSEGADPNFNPINRLAEFLMRNNHKYSNFAETSPYVRGLRDTVAKLQKEMFMRSDRSLAILKAQVARKQEECAQKKLAEAEEDKRRLGLVSELYKEFLPDGYNAVEASVIRSAIKAFVELGIKLPNPIRHCLIPIYEERFTEEPPKSYSLSEFTTYVMVYAKPLPEEFFEQFLRHMKLCASEYRRAIRLANRKNILTKFFVSCDLDQVDVLSREKMRILCESYFESAPPDIRAMLRSPTDWPVKEYHSRSFPRETEYGRNNAVQRETEETVPEYTFEKNNSAVAEVAVMPSLPTQPEDVFADLANAQSLDCALIQETENNQCVDEEIGDEVGGNTALDSESQALNKINKQAEIARLDPELQKSRSFSQKEQSRQISTTDLLSALSARSGNLSRSSSSPSARGMSFGYSRQLLTLSQFLLMVDEFISERAPMELVQDFLDFLHKQYQETEEDRRNRLTQLNNVFLNERFDEVTNKLFTLLDKDCSGLINLDEVEKLVGQFMKGGYLDALKCAKHELLTKIQSGESKTNTSSNTDHGKPIPCMAASPESMAFLMPTEESPTLSENISPEIKLSKQDFRFLILKTFCYNPQSDNQCEVENLPALETMLSFLKERAERSAKERVKTAMRLQWLQMIRDAGESSMIGIGNVYKAVLQAIFKDSLEFGRGKCLGVYISILSSTNENNEQELNLKCVAAVPESNAKMNVGRRIKCSSTSVSFLALKSGQMICMPQVSAQNATPPHFLDQKGPGKSDSVSQNSSTQSLIVADNKMKTPDGSDAGNSQYSGTTSVVIPIPDSLKRFVGILGVDILPRNELGQGFEKHELEFYQGIADYLGRAYALVGVRRLLANLAATGFQWFKYHLPNIKEISLYFCQDLSRVSLIATDDDLKSRSSHLQKERQCVLYRVVTMSSDYMPTINPNPTVLTREECLIRPHLYTVADTSESCDMVVGETQFLAFPLRDWENVATGIVEICADCSTSNLSCLAEKEEDNLVILMNVLSNAYTDLSKKIGLWPVLGETSTEGVPGDKISCMSVPDILETFDYRITFESLIREDYTSIKKQLTSDVCSELTSYVDPPSSVIRLIRMVLKLLGSEVTLKSTEDAWVSMKYEVAQEMEKYLPKFDPFRPPAVADIKELLHFVSEYSVPEVEVTGSHATQVLFQWLRCCIFAFEIRSFCEQD</sequence>
<evidence type="ECO:0000259" key="2">
    <source>
        <dbReference type="PROSITE" id="PS50222"/>
    </source>
</evidence>
<protein>
    <recommendedName>
        <fullName evidence="2">EF-hand domain-containing protein</fullName>
    </recommendedName>
</protein>
<dbReference type="CDD" id="cd22968">
    <property type="entry name" value="DD_EFCAB5"/>
    <property type="match status" value="1"/>
</dbReference>
<dbReference type="PROSITE" id="PS00018">
    <property type="entry name" value="EF_HAND_1"/>
    <property type="match status" value="1"/>
</dbReference>
<feature type="domain" description="EF-hand" evidence="2">
    <location>
        <begin position="619"/>
        <end position="654"/>
    </location>
</feature>
<dbReference type="PANTHER" id="PTHR46788:SF1">
    <property type="entry name" value="EF-HAND CALCIUM-BINDING DOMAIN-CONTAINING PROTEIN 5"/>
    <property type="match status" value="1"/>
</dbReference>
<dbReference type="PANTHER" id="PTHR46788">
    <property type="entry name" value="EF-HAND CALCIUM-BINDING DOMAIN-CONTAINING PROTEIN 5"/>
    <property type="match status" value="1"/>
</dbReference>
<organism evidence="3 4">
    <name type="scientific">Calicophoron daubneyi</name>
    <name type="common">Rumen fluke</name>
    <name type="synonym">Paramphistomum daubneyi</name>
    <dbReference type="NCBI Taxonomy" id="300641"/>
    <lineage>
        <taxon>Eukaryota</taxon>
        <taxon>Metazoa</taxon>
        <taxon>Spiralia</taxon>
        <taxon>Lophotrochozoa</taxon>
        <taxon>Platyhelminthes</taxon>
        <taxon>Trematoda</taxon>
        <taxon>Digenea</taxon>
        <taxon>Plagiorchiida</taxon>
        <taxon>Pronocephalata</taxon>
        <taxon>Paramphistomoidea</taxon>
        <taxon>Paramphistomidae</taxon>
        <taxon>Calicophoron</taxon>
    </lineage>
</organism>
<feature type="region of interest" description="Disordered" evidence="1">
    <location>
        <begin position="887"/>
        <end position="907"/>
    </location>
</feature>
<gene>
    <name evidence="3" type="ORF">CDAUBV1_LOCUS16744</name>
</gene>
<proteinExistence type="predicted"/>
<dbReference type="InterPro" id="IPR002048">
    <property type="entry name" value="EF_hand_dom"/>
</dbReference>
<evidence type="ECO:0000313" key="3">
    <source>
        <dbReference type="EMBL" id="CAL5141510.1"/>
    </source>
</evidence>
<dbReference type="Proteomes" id="UP001497525">
    <property type="component" value="Unassembled WGS sequence"/>
</dbReference>
<dbReference type="PROSITE" id="PS50222">
    <property type="entry name" value="EF_HAND_2"/>
    <property type="match status" value="1"/>
</dbReference>
<reference evidence="3" key="1">
    <citation type="submission" date="2024-06" db="EMBL/GenBank/DDBJ databases">
        <authorList>
            <person name="Liu X."/>
            <person name="Lenzi L."/>
            <person name="Haldenby T S."/>
            <person name="Uol C."/>
        </authorList>
    </citation>
    <scope>NUCLEOTIDE SEQUENCE</scope>
</reference>
<accession>A0AAV2U1R3</accession>
<evidence type="ECO:0000256" key="1">
    <source>
        <dbReference type="SAM" id="MobiDB-lite"/>
    </source>
</evidence>
<evidence type="ECO:0000313" key="4">
    <source>
        <dbReference type="Proteomes" id="UP001497525"/>
    </source>
</evidence>
<name>A0AAV2U1R3_CALDB</name>